<evidence type="ECO:0000256" key="1">
    <source>
        <dbReference type="ARBA" id="ARBA00023315"/>
    </source>
</evidence>
<protein>
    <recommendedName>
        <fullName evidence="2">Choline/carnitine acyltransferase domain-containing protein</fullName>
    </recommendedName>
</protein>
<dbReference type="GO" id="GO:0004102">
    <property type="term" value="F:choline O-acetyltransferase activity"/>
    <property type="evidence" value="ECO:0007669"/>
    <property type="project" value="TreeGrafter"/>
</dbReference>
<dbReference type="PANTHER" id="PTHR22589">
    <property type="entry name" value="CARNITINE O-ACYLTRANSFERASE"/>
    <property type="match status" value="1"/>
</dbReference>
<reference evidence="3 4" key="1">
    <citation type="submission" date="2019-07" db="EMBL/GenBank/DDBJ databases">
        <authorList>
            <person name="Jastrzebski P J."/>
            <person name="Paukszto L."/>
            <person name="Jastrzebski P J."/>
        </authorList>
    </citation>
    <scope>NUCLEOTIDE SEQUENCE [LARGE SCALE GENOMIC DNA]</scope>
    <source>
        <strain evidence="3 4">WMS-il1</strain>
    </source>
</reference>
<dbReference type="Pfam" id="PF00755">
    <property type="entry name" value="Carn_acyltransf"/>
    <property type="match status" value="1"/>
</dbReference>
<dbReference type="InterPro" id="IPR042231">
    <property type="entry name" value="Cho/carn_acyl_trans_2"/>
</dbReference>
<dbReference type="InterPro" id="IPR039551">
    <property type="entry name" value="Cho/carn_acyl_trans"/>
</dbReference>
<feature type="non-terminal residue" evidence="3">
    <location>
        <position position="70"/>
    </location>
</feature>
<dbReference type="AlphaFoldDB" id="A0A564Z980"/>
<gene>
    <name evidence="3" type="ORF">WMSIL1_LOCUS13787</name>
</gene>
<keyword evidence="4" id="KW-1185">Reference proteome</keyword>
<organism evidence="3 4">
    <name type="scientific">Hymenolepis diminuta</name>
    <name type="common">Rat tapeworm</name>
    <dbReference type="NCBI Taxonomy" id="6216"/>
    <lineage>
        <taxon>Eukaryota</taxon>
        <taxon>Metazoa</taxon>
        <taxon>Spiralia</taxon>
        <taxon>Lophotrochozoa</taxon>
        <taxon>Platyhelminthes</taxon>
        <taxon>Cestoda</taxon>
        <taxon>Eucestoda</taxon>
        <taxon>Cyclophyllidea</taxon>
        <taxon>Hymenolepididae</taxon>
        <taxon>Hymenolepis</taxon>
    </lineage>
</organism>
<dbReference type="EMBL" id="CABIJS010000698">
    <property type="protein sequence ID" value="VUZ56071.1"/>
    <property type="molecule type" value="Genomic_DNA"/>
</dbReference>
<dbReference type="SUPFAM" id="SSF52777">
    <property type="entry name" value="CoA-dependent acyltransferases"/>
    <property type="match status" value="1"/>
</dbReference>
<evidence type="ECO:0000259" key="2">
    <source>
        <dbReference type="Pfam" id="PF00755"/>
    </source>
</evidence>
<dbReference type="PANTHER" id="PTHR22589:SF14">
    <property type="entry name" value="CHOLINE O-ACETYLTRANSFERASE"/>
    <property type="match status" value="1"/>
</dbReference>
<dbReference type="Proteomes" id="UP000321570">
    <property type="component" value="Unassembled WGS sequence"/>
</dbReference>
<dbReference type="GO" id="GO:0008292">
    <property type="term" value="P:acetylcholine biosynthetic process"/>
    <property type="evidence" value="ECO:0007669"/>
    <property type="project" value="TreeGrafter"/>
</dbReference>
<evidence type="ECO:0000313" key="3">
    <source>
        <dbReference type="EMBL" id="VUZ56071.1"/>
    </source>
</evidence>
<keyword evidence="1" id="KW-0012">Acyltransferase</keyword>
<sequence>MEQYYRLFTSYRYPGLNKDKQVTRDLSEVAQNAHCIVACHDEFYKLDLLSHDYRLGEEEIYNQLRRVVRE</sequence>
<dbReference type="GO" id="GO:0005737">
    <property type="term" value="C:cytoplasm"/>
    <property type="evidence" value="ECO:0007669"/>
    <property type="project" value="TreeGrafter"/>
</dbReference>
<proteinExistence type="predicted"/>
<dbReference type="InterPro" id="IPR000542">
    <property type="entry name" value="Carn_acyl_trans"/>
</dbReference>
<dbReference type="GO" id="GO:0007274">
    <property type="term" value="P:neuromuscular synaptic transmission"/>
    <property type="evidence" value="ECO:0007669"/>
    <property type="project" value="TreeGrafter"/>
</dbReference>
<name>A0A564Z980_HYMDI</name>
<evidence type="ECO:0000313" key="4">
    <source>
        <dbReference type="Proteomes" id="UP000321570"/>
    </source>
</evidence>
<dbReference type="GO" id="GO:0045202">
    <property type="term" value="C:synapse"/>
    <property type="evidence" value="ECO:0007669"/>
    <property type="project" value="GOC"/>
</dbReference>
<dbReference type="Gene3D" id="3.30.559.70">
    <property type="entry name" value="Choline/Carnitine o-acyltransferase, domain 2"/>
    <property type="match status" value="1"/>
</dbReference>
<dbReference type="GO" id="GO:0043005">
    <property type="term" value="C:neuron projection"/>
    <property type="evidence" value="ECO:0007669"/>
    <property type="project" value="TreeGrafter"/>
</dbReference>
<feature type="domain" description="Choline/carnitine acyltransferase" evidence="2">
    <location>
        <begin position="1"/>
        <end position="69"/>
    </location>
</feature>
<accession>A0A564Z980</accession>
<keyword evidence="1" id="KW-0808">Transferase</keyword>